<feature type="domain" description="Peptidase M20 dimerisation" evidence="4">
    <location>
        <begin position="220"/>
        <end position="310"/>
    </location>
</feature>
<dbReference type="PANTHER" id="PTHR11014">
    <property type="entry name" value="PEPTIDASE M20 FAMILY MEMBER"/>
    <property type="match status" value="1"/>
</dbReference>
<dbReference type="InterPro" id="IPR017439">
    <property type="entry name" value="Amidohydrolase"/>
</dbReference>
<dbReference type="Proteomes" id="UP000566813">
    <property type="component" value="Unassembled WGS sequence"/>
</dbReference>
<dbReference type="Pfam" id="PF01546">
    <property type="entry name" value="Peptidase_M20"/>
    <property type="match status" value="1"/>
</dbReference>
<feature type="binding site" evidence="2">
    <location>
        <position position="137"/>
    </location>
    <ligand>
        <name>Mn(2+)</name>
        <dbReference type="ChEBI" id="CHEBI:29035"/>
        <label>2</label>
    </ligand>
</feature>
<evidence type="ECO:0000313" key="6">
    <source>
        <dbReference type="Proteomes" id="UP000566813"/>
    </source>
</evidence>
<feature type="signal peptide" evidence="3">
    <location>
        <begin position="1"/>
        <end position="21"/>
    </location>
</feature>
<gene>
    <name evidence="5" type="ORF">H7F51_06575</name>
</gene>
<dbReference type="AlphaFoldDB" id="A0A7X1FRG8"/>
<comment type="caution">
    <text evidence="5">The sequence shown here is derived from an EMBL/GenBank/DDBJ whole genome shotgun (WGS) entry which is preliminary data.</text>
</comment>
<dbReference type="PANTHER" id="PTHR11014:SF63">
    <property type="entry name" value="METALLOPEPTIDASE, PUTATIVE (AFU_ORTHOLOGUE AFUA_6G09600)-RELATED"/>
    <property type="match status" value="1"/>
</dbReference>
<dbReference type="Gene3D" id="3.30.70.360">
    <property type="match status" value="1"/>
</dbReference>
<dbReference type="InterPro" id="IPR002933">
    <property type="entry name" value="Peptidase_M20"/>
</dbReference>
<evidence type="ECO:0000313" key="5">
    <source>
        <dbReference type="EMBL" id="MBC2665177.1"/>
    </source>
</evidence>
<dbReference type="InterPro" id="IPR011650">
    <property type="entry name" value="Peptidase_M20_dimer"/>
</dbReference>
<feature type="chain" id="PRO_5030777943" evidence="3">
    <location>
        <begin position="22"/>
        <end position="442"/>
    </location>
</feature>
<dbReference type="GO" id="GO:0016787">
    <property type="term" value="F:hydrolase activity"/>
    <property type="evidence" value="ECO:0007669"/>
    <property type="project" value="UniProtKB-KW"/>
</dbReference>
<feature type="binding site" evidence="2">
    <location>
        <position position="413"/>
    </location>
    <ligand>
        <name>Mn(2+)</name>
        <dbReference type="ChEBI" id="CHEBI:29035"/>
        <label>2</label>
    </ligand>
</feature>
<dbReference type="PIRSF" id="PIRSF005962">
    <property type="entry name" value="Pept_M20D_amidohydro"/>
    <property type="match status" value="1"/>
</dbReference>
<keyword evidence="1 5" id="KW-0378">Hydrolase</keyword>
<dbReference type="EMBL" id="JACLAW010000004">
    <property type="protein sequence ID" value="MBC2665177.1"/>
    <property type="molecule type" value="Genomic_DNA"/>
</dbReference>
<keyword evidence="6" id="KW-1185">Reference proteome</keyword>
<dbReference type="InterPro" id="IPR036264">
    <property type="entry name" value="Bact_exopeptidase_dim_dom"/>
</dbReference>
<sequence>MRRSGWIAASALALIAAPVAARSDPAAQRAAVDAQFAKAWPGLEALYRDIHQHPELAFQEQRTAGVLAARLRELGFEVSEGVGKTGVVGVLRNGPGPVVLLRTELDGLPMEEKTGLPYASRAQQESGGKLGFVAHSCGHDVHMAWWIGAAGALAAMKGQWHGTLVMVAQPAEEVVSGAKAMLADGLYTKFPRPDYAFAAHVGPDTAGKVTIKEGYATSASDAVKIVFHGQGAHGSMPDKSIDPVVMGARFVTDVQSVVSRQKDPMKFGVITVGAFHAGTVGNIIPDEAELLLTVRSYDPQVRAQLLEGIDVTAKASALMAKAPPPEVVHRYGTSSVSNEAGLSARSAQVLTRALGQPRVVLIPASEPGWTASEDYSEFAEGGKVHSVYFSIGGTLPAVEAKYKAEGKPVPVNHSPFFAPDPEISIRTGMETLVLAALMVAGK</sequence>
<reference evidence="5 6" key="1">
    <citation type="submission" date="2020-08" db="EMBL/GenBank/DDBJ databases">
        <title>The genome sequence of type strain Novosphingobium flavum NBRC 111647.</title>
        <authorList>
            <person name="Liu Y."/>
        </authorList>
    </citation>
    <scope>NUCLEOTIDE SEQUENCE [LARGE SCALE GENOMIC DNA]</scope>
    <source>
        <strain evidence="5 6">NBRC 111647</strain>
    </source>
</reference>
<evidence type="ECO:0000256" key="2">
    <source>
        <dbReference type="PIRSR" id="PIRSR005962-1"/>
    </source>
</evidence>
<dbReference type="Gene3D" id="3.40.630.10">
    <property type="entry name" value="Zn peptidases"/>
    <property type="match status" value="1"/>
</dbReference>
<feature type="binding site" evidence="2">
    <location>
        <position position="173"/>
    </location>
    <ligand>
        <name>Mn(2+)</name>
        <dbReference type="ChEBI" id="CHEBI:29035"/>
        <label>1</label>
    </ligand>
</feature>
<dbReference type="Pfam" id="PF07687">
    <property type="entry name" value="M20_dimer"/>
    <property type="match status" value="1"/>
</dbReference>
<dbReference type="SUPFAM" id="SSF53187">
    <property type="entry name" value="Zn-dependent exopeptidases"/>
    <property type="match status" value="1"/>
</dbReference>
<keyword evidence="2" id="KW-0479">Metal-binding</keyword>
<proteinExistence type="predicted"/>
<protein>
    <submittedName>
        <fullName evidence="5">Amidohydrolase</fullName>
    </submittedName>
</protein>
<dbReference type="RefSeq" id="WP_185663438.1">
    <property type="nucleotide sequence ID" value="NZ_JACLAW010000004.1"/>
</dbReference>
<keyword evidence="3" id="KW-0732">Signal</keyword>
<dbReference type="NCBIfam" id="TIGR01891">
    <property type="entry name" value="amidohydrolases"/>
    <property type="match status" value="1"/>
</dbReference>
<dbReference type="SUPFAM" id="SSF55031">
    <property type="entry name" value="Bacterial exopeptidase dimerisation domain"/>
    <property type="match status" value="1"/>
</dbReference>
<feature type="binding site" evidence="2">
    <location>
        <position position="139"/>
    </location>
    <ligand>
        <name>Mn(2+)</name>
        <dbReference type="ChEBI" id="CHEBI:29035"/>
        <label>2</label>
    </ligand>
</feature>
<organism evidence="5 6">
    <name type="scientific">Novosphingobium flavum</name>
    <dbReference type="NCBI Taxonomy" id="1778672"/>
    <lineage>
        <taxon>Bacteria</taxon>
        <taxon>Pseudomonadati</taxon>
        <taxon>Pseudomonadota</taxon>
        <taxon>Alphaproteobacteria</taxon>
        <taxon>Sphingomonadales</taxon>
        <taxon>Sphingomonadaceae</taxon>
        <taxon>Novosphingobium</taxon>
    </lineage>
</organism>
<evidence type="ECO:0000256" key="1">
    <source>
        <dbReference type="ARBA" id="ARBA00022801"/>
    </source>
</evidence>
<evidence type="ECO:0000259" key="4">
    <source>
        <dbReference type="Pfam" id="PF07687"/>
    </source>
</evidence>
<keyword evidence="2" id="KW-0464">Manganese</keyword>
<feature type="binding site" evidence="2">
    <location>
        <position position="200"/>
    </location>
    <ligand>
        <name>Mn(2+)</name>
        <dbReference type="ChEBI" id="CHEBI:29035"/>
        <label>2</label>
    </ligand>
</feature>
<evidence type="ECO:0000256" key="3">
    <source>
        <dbReference type="SAM" id="SignalP"/>
    </source>
</evidence>
<accession>A0A7X1FRG8</accession>
<name>A0A7X1FRG8_9SPHN</name>
<comment type="cofactor">
    <cofactor evidence="2">
        <name>Mn(2+)</name>
        <dbReference type="ChEBI" id="CHEBI:29035"/>
    </cofactor>
    <text evidence="2">The Mn(2+) ion enhances activity.</text>
</comment>
<dbReference type="GO" id="GO:0046872">
    <property type="term" value="F:metal ion binding"/>
    <property type="evidence" value="ECO:0007669"/>
    <property type="project" value="UniProtKB-KW"/>
</dbReference>